<dbReference type="PANTHER" id="PTHR10283:SF82">
    <property type="entry name" value="SOLUTE CARRIER FAMILY 13 MEMBER 2"/>
    <property type="match status" value="1"/>
</dbReference>
<dbReference type="GO" id="GO:0015141">
    <property type="term" value="F:succinate transmembrane transporter activity"/>
    <property type="evidence" value="ECO:0007669"/>
    <property type="project" value="TreeGrafter"/>
</dbReference>
<dbReference type="InterPro" id="IPR031312">
    <property type="entry name" value="Na/sul_symport_CS"/>
</dbReference>
<feature type="transmembrane region" description="Helical" evidence="7">
    <location>
        <begin position="314"/>
        <end position="330"/>
    </location>
</feature>
<feature type="transmembrane region" description="Helical" evidence="7">
    <location>
        <begin position="247"/>
        <end position="269"/>
    </location>
</feature>
<dbReference type="GeneID" id="118877597"/>
<evidence type="ECO:0000256" key="3">
    <source>
        <dbReference type="ARBA" id="ARBA00022448"/>
    </source>
</evidence>
<keyword evidence="6 7" id="KW-0472">Membrane</keyword>
<reference evidence="9" key="1">
    <citation type="submission" date="2025-08" db="UniProtKB">
        <authorList>
            <consortium name="RefSeq"/>
        </authorList>
    </citation>
    <scope>IDENTIFICATION</scope>
</reference>
<keyword evidence="4 7" id="KW-0812">Transmembrane</keyword>
<evidence type="ECO:0000313" key="8">
    <source>
        <dbReference type="Proteomes" id="UP001652628"/>
    </source>
</evidence>
<evidence type="ECO:0000256" key="2">
    <source>
        <dbReference type="ARBA" id="ARBA00006772"/>
    </source>
</evidence>
<protein>
    <submittedName>
        <fullName evidence="9">Protein I'm not dead yet 2</fullName>
    </submittedName>
</protein>
<keyword evidence="5 7" id="KW-1133">Transmembrane helix</keyword>
<evidence type="ECO:0000256" key="5">
    <source>
        <dbReference type="ARBA" id="ARBA00022989"/>
    </source>
</evidence>
<feature type="transmembrane region" description="Helical" evidence="7">
    <location>
        <begin position="49"/>
        <end position="77"/>
    </location>
</feature>
<feature type="transmembrane region" description="Helical" evidence="7">
    <location>
        <begin position="516"/>
        <end position="533"/>
    </location>
</feature>
<feature type="transmembrane region" description="Helical" evidence="7">
    <location>
        <begin position="427"/>
        <end position="450"/>
    </location>
</feature>
<feature type="transmembrane region" description="Helical" evidence="7">
    <location>
        <begin position="97"/>
        <end position="114"/>
    </location>
</feature>
<evidence type="ECO:0000256" key="1">
    <source>
        <dbReference type="ARBA" id="ARBA00004141"/>
    </source>
</evidence>
<name>A0AB40A708_DROSZ</name>
<dbReference type="PANTHER" id="PTHR10283">
    <property type="entry name" value="SOLUTE CARRIER FAMILY 13 MEMBER"/>
    <property type="match status" value="1"/>
</dbReference>
<feature type="transmembrane region" description="Helical" evidence="7">
    <location>
        <begin position="20"/>
        <end position="42"/>
    </location>
</feature>
<feature type="transmembrane region" description="Helical" evidence="7">
    <location>
        <begin position="200"/>
        <end position="227"/>
    </location>
</feature>
<feature type="transmembrane region" description="Helical" evidence="7">
    <location>
        <begin position="470"/>
        <end position="495"/>
    </location>
</feature>
<evidence type="ECO:0000256" key="6">
    <source>
        <dbReference type="ARBA" id="ARBA00023136"/>
    </source>
</evidence>
<dbReference type="PROSITE" id="PS01271">
    <property type="entry name" value="NA_SULFATE"/>
    <property type="match status" value="1"/>
</dbReference>
<gene>
    <name evidence="9" type="primary">Indy-2</name>
</gene>
<organism evidence="8 9">
    <name type="scientific">Drosophila suzukii</name>
    <name type="common">Spotted-wing drosophila fruit fly</name>
    <dbReference type="NCBI Taxonomy" id="28584"/>
    <lineage>
        <taxon>Eukaryota</taxon>
        <taxon>Metazoa</taxon>
        <taxon>Ecdysozoa</taxon>
        <taxon>Arthropoda</taxon>
        <taxon>Hexapoda</taxon>
        <taxon>Insecta</taxon>
        <taxon>Pterygota</taxon>
        <taxon>Neoptera</taxon>
        <taxon>Endopterygota</taxon>
        <taxon>Diptera</taxon>
        <taxon>Brachycera</taxon>
        <taxon>Muscomorpha</taxon>
        <taxon>Ephydroidea</taxon>
        <taxon>Drosophilidae</taxon>
        <taxon>Drosophila</taxon>
        <taxon>Sophophora</taxon>
    </lineage>
</organism>
<sequence>MAEPEEPREVRLGRCCKYHWRGKLAVMIPIITLPILILGFAYDQAEYKCLYVIVTMALLWITEALPIYVTAMLPIAFLPLLGLVETAAVCRLYFTDTIVMFLGGLIMALGIEYCNLHTRIALRVIRIVGGSPRRLFVGLMSVSVFMGLWISNSAGTAMMCPIVKAVINEMDANNIFPVYMTQEEEPVEEGDPPHPSKMSVAFYVGVAYASTIGGLGTLIGTGTNLVFKGIYDQRFPTSTEEVTFANFMFYSIPLLVICNITLVIIALMITHMGLFRPNSKTGQRIKEANLNKKLLEEVLRQRHIALGPMSCHEIQIATLFCLMIVLLITHRPGFFPGWSDLLSAQPVRSSAGLMFLIIIMFALPTEYTFFKYCCGKAPFPGQPLDALLAWKFVHDNISWGLLFLLGGGFALAEASKRTGVNVMIARAMQFLVGMPSIAVQVITILLSMFFSVFNSNVVVANIVLPILSEMALVVELHPLILTLPSCLVISMCYFLPVSSPPNAIVTGYAHIKTKHLACCGVLPTIIGFLLILLNTNTWGMLIFPAASTFPDWAKEIKNQSNI</sequence>
<evidence type="ECO:0000256" key="4">
    <source>
        <dbReference type="ARBA" id="ARBA00022692"/>
    </source>
</evidence>
<comment type="similarity">
    <text evidence="2">Belongs to the SLC13A/DASS transporter (TC 2.A.47) family. NADC subfamily.</text>
</comment>
<dbReference type="RefSeq" id="XP_036672795.3">
    <property type="nucleotide sequence ID" value="XM_036816900.3"/>
</dbReference>
<dbReference type="GO" id="GO:0015137">
    <property type="term" value="F:citrate transmembrane transporter activity"/>
    <property type="evidence" value="ECO:0007669"/>
    <property type="project" value="TreeGrafter"/>
</dbReference>
<dbReference type="InterPro" id="IPR001898">
    <property type="entry name" value="SLC13A/DASS"/>
</dbReference>
<keyword evidence="3" id="KW-0813">Transport</keyword>
<evidence type="ECO:0000256" key="7">
    <source>
        <dbReference type="SAM" id="Phobius"/>
    </source>
</evidence>
<comment type="subcellular location">
    <subcellularLocation>
        <location evidence="1">Membrane</location>
        <topology evidence="1">Multi-pass membrane protein</topology>
    </subcellularLocation>
</comment>
<dbReference type="AlphaFoldDB" id="A0AB40A708"/>
<feature type="transmembrane region" description="Helical" evidence="7">
    <location>
        <begin position="351"/>
        <end position="370"/>
    </location>
</feature>
<keyword evidence="8" id="KW-1185">Reference proteome</keyword>
<feature type="transmembrane region" description="Helical" evidence="7">
    <location>
        <begin position="135"/>
        <end position="151"/>
    </location>
</feature>
<accession>A0AB40A708</accession>
<feature type="transmembrane region" description="Helical" evidence="7">
    <location>
        <begin position="397"/>
        <end position="415"/>
    </location>
</feature>
<proteinExistence type="inferred from homology"/>
<dbReference type="Proteomes" id="UP001652628">
    <property type="component" value="Chromosome 3"/>
</dbReference>
<evidence type="ECO:0000313" key="9">
    <source>
        <dbReference type="RefSeq" id="XP_036672795.3"/>
    </source>
</evidence>
<dbReference type="Pfam" id="PF00939">
    <property type="entry name" value="Na_sulph_symp"/>
    <property type="match status" value="1"/>
</dbReference>
<dbReference type="GO" id="GO:0005886">
    <property type="term" value="C:plasma membrane"/>
    <property type="evidence" value="ECO:0007669"/>
    <property type="project" value="TreeGrafter"/>
</dbReference>